<dbReference type="EMBL" id="CAJFCJ010000011">
    <property type="protein sequence ID" value="CAD5119865.1"/>
    <property type="molecule type" value="Genomic_DNA"/>
</dbReference>
<sequence length="346" mass="40433">MFPISFNDKVNKLTSLINAGIPSYIPSVWLSIVQHVMSCFEKIRLRPQNDKWLISGNSEKFRRKVLGYVVGGAPIPFVLPAFPMKSKNRIKKTIGPLPDMAEWISLKHLANFCREIRKIYAPGVKILIFGDGRLYGKILKYDDSEITEYERVFKDMLSRLPEEIHDQLLYAGIDDYFERDMGYDKIRSYVYSLYDVTMEEVDNAIRTNENINNVYKGFARYLDEDLEGDIPKDISRTKRKQITKDFARKLLRGNMVYSLVIKDIFPHHLRLSIHPHNNEDKVGVSLLENQRFSAGTPWHRVAAKKKDGHWYFMRRIDAEAMNYKLKGQFNGEGTANRENWPHYVEE</sequence>
<dbReference type="PANTHER" id="PTHR37285">
    <property type="entry name" value="SPORE WALL MATURATION PROTEIN DIT1"/>
    <property type="match status" value="1"/>
</dbReference>
<dbReference type="OrthoDB" id="429813at2759"/>
<reference evidence="1 2" key="1">
    <citation type="submission" date="2020-08" db="EMBL/GenBank/DDBJ databases">
        <authorList>
            <person name="Hejnol A."/>
        </authorList>
    </citation>
    <scope>NUCLEOTIDE SEQUENCE [LARGE SCALE GENOMIC DNA]</scope>
</reference>
<organism evidence="1 2">
    <name type="scientific">Dimorphilus gyrociliatus</name>
    <dbReference type="NCBI Taxonomy" id="2664684"/>
    <lineage>
        <taxon>Eukaryota</taxon>
        <taxon>Metazoa</taxon>
        <taxon>Spiralia</taxon>
        <taxon>Lophotrochozoa</taxon>
        <taxon>Annelida</taxon>
        <taxon>Polychaeta</taxon>
        <taxon>Polychaeta incertae sedis</taxon>
        <taxon>Dinophilidae</taxon>
        <taxon>Dimorphilus</taxon>
    </lineage>
</organism>
<dbReference type="InterPro" id="IPR007817">
    <property type="entry name" value="Isocyanide_synthase_DIT1"/>
</dbReference>
<evidence type="ECO:0000313" key="2">
    <source>
        <dbReference type="Proteomes" id="UP000549394"/>
    </source>
</evidence>
<name>A0A7I8VVW4_9ANNE</name>
<dbReference type="PANTHER" id="PTHR37285:SF5">
    <property type="entry name" value="SPORE WALL MATURATION PROTEIN DIT1"/>
    <property type="match status" value="1"/>
</dbReference>
<proteinExistence type="predicted"/>
<gene>
    <name evidence="1" type="ORF">DGYR_LOCUS8045</name>
</gene>
<protein>
    <submittedName>
        <fullName evidence="1">DgyrCDS8449</fullName>
    </submittedName>
</protein>
<dbReference type="Proteomes" id="UP000549394">
    <property type="component" value="Unassembled WGS sequence"/>
</dbReference>
<comment type="caution">
    <text evidence="1">The sequence shown here is derived from an EMBL/GenBank/DDBJ whole genome shotgun (WGS) entry which is preliminary data.</text>
</comment>
<dbReference type="AlphaFoldDB" id="A0A7I8VVW4"/>
<accession>A0A7I8VVW4</accession>
<evidence type="ECO:0000313" key="1">
    <source>
        <dbReference type="EMBL" id="CAD5119865.1"/>
    </source>
</evidence>
<dbReference type="Pfam" id="PF05141">
    <property type="entry name" value="DIT1_PvcA"/>
    <property type="match status" value="1"/>
</dbReference>
<keyword evidence="2" id="KW-1185">Reference proteome</keyword>